<dbReference type="GO" id="GO:0005634">
    <property type="term" value="C:nucleus"/>
    <property type="evidence" value="ECO:0007669"/>
    <property type="project" value="UniProtKB-SubCell"/>
</dbReference>
<name>A0A6C1E2F8_SACPS</name>
<evidence type="ECO:0000256" key="1">
    <source>
        <dbReference type="ARBA" id="ARBA00004123"/>
    </source>
</evidence>
<evidence type="ECO:0000256" key="2">
    <source>
        <dbReference type="ARBA" id="ARBA00004496"/>
    </source>
</evidence>
<sequence length="376" mass="41733">MPANEDKENNVVYTGNESSSTSFPQTPAHLLKRSHSNVLKPPVRLDQLKKDINSNNGKNLKYIQGGKEVSPTKRLHTHTQQQGRLPLAAKDNNRSKSFVFALDTANQNKDAELVPQQQNTLSTRKNDQLRKLSQISRNRNRGNYNGMLNNTRKLQKYGSVLGYNALPKMKSLVLKDLADPGKNQESSDDDDGSEGADNKLGKKLQSAFFQQHSSEDEHEFSGGIGLFNNQGGLQQLIKNTAKGKEGSAKEDHDDYDIEIAPQRQEPLLYVPDGYPPFQQEDILKLKTFNSPYGLDLECESNNANSTDKVGLLSLVEINEEVEQDNTAHTISDQQEPAALSLALENAEDDENAAIPVIESLYNGEGLDSEELEDLLT</sequence>
<accession>A0A6C1E2F8</accession>
<evidence type="ECO:0000313" key="8">
    <source>
        <dbReference type="Proteomes" id="UP000501346"/>
    </source>
</evidence>
<evidence type="ECO:0000256" key="3">
    <source>
        <dbReference type="ARBA" id="ARBA00009264"/>
    </source>
</evidence>
<gene>
    <name evidence="7" type="primary">PDS1_2</name>
    <name evidence="7" type="ORF">GRS66_005917</name>
</gene>
<dbReference type="AlphaFoldDB" id="A0A6C1E2F8"/>
<organism evidence="7 8">
    <name type="scientific">Saccharomyces pastorianus</name>
    <name type="common">Lager yeast</name>
    <name type="synonym">Saccharomyces cerevisiae x Saccharomyces eubayanus</name>
    <dbReference type="NCBI Taxonomy" id="27292"/>
    <lineage>
        <taxon>Eukaryota</taxon>
        <taxon>Fungi</taxon>
        <taxon>Dikarya</taxon>
        <taxon>Ascomycota</taxon>
        <taxon>Saccharomycotina</taxon>
        <taxon>Saccharomycetes</taxon>
        <taxon>Saccharomycetales</taxon>
        <taxon>Saccharomycetaceae</taxon>
        <taxon>Saccharomyces</taxon>
    </lineage>
</organism>
<feature type="region of interest" description="Disordered" evidence="6">
    <location>
        <begin position="179"/>
        <end position="199"/>
    </location>
</feature>
<evidence type="ECO:0000313" key="7">
    <source>
        <dbReference type="EMBL" id="QID83452.1"/>
    </source>
</evidence>
<dbReference type="OrthoDB" id="4065086at2759"/>
<evidence type="ECO:0000256" key="5">
    <source>
        <dbReference type="ARBA" id="ARBA00023242"/>
    </source>
</evidence>
<dbReference type="InterPro" id="IPR006940">
    <property type="entry name" value="Securin_separation_inhibitor"/>
</dbReference>
<proteinExistence type="inferred from homology"/>
<comment type="subcellular location">
    <subcellularLocation>
        <location evidence="2">Cytoplasm</location>
    </subcellularLocation>
    <subcellularLocation>
        <location evidence="1">Nucleus</location>
    </subcellularLocation>
</comment>
<protein>
    <submittedName>
        <fullName evidence="7">Securin</fullName>
    </submittedName>
</protein>
<dbReference type="Pfam" id="PF04856">
    <property type="entry name" value="Securin"/>
    <property type="match status" value="1"/>
</dbReference>
<keyword evidence="5" id="KW-0539">Nucleus</keyword>
<dbReference type="GO" id="GO:0051276">
    <property type="term" value="P:chromosome organization"/>
    <property type="evidence" value="ECO:0007669"/>
    <property type="project" value="InterPro"/>
</dbReference>
<evidence type="ECO:0000256" key="6">
    <source>
        <dbReference type="SAM" id="MobiDB-lite"/>
    </source>
</evidence>
<feature type="compositionally biased region" description="Polar residues" evidence="6">
    <location>
        <begin position="11"/>
        <end position="25"/>
    </location>
</feature>
<feature type="region of interest" description="Disordered" evidence="6">
    <location>
        <begin position="1"/>
        <end position="27"/>
    </location>
</feature>
<comment type="similarity">
    <text evidence="3">Belongs to the securin family.</text>
</comment>
<reference evidence="7 8" key="1">
    <citation type="journal article" date="2019" name="BMC Genomics">
        <title>Chromosome level assembly and comparative genome analysis confirm lager-brewing yeasts originated from a single hybridization.</title>
        <authorList>
            <person name="Salazar A.N."/>
            <person name="Gorter de Vries A.R."/>
            <person name="van den Broek M."/>
            <person name="Brouwers N."/>
            <person name="de la Torre Cortes P."/>
            <person name="Kuijpers N.G.A."/>
            <person name="Daran J.G."/>
            <person name="Abeel T."/>
        </authorList>
    </citation>
    <scope>NUCLEOTIDE SEQUENCE [LARGE SCALE GENOMIC DNA]</scope>
    <source>
        <strain evidence="7 8">CBS 1483</strain>
    </source>
</reference>
<keyword evidence="8" id="KW-1185">Reference proteome</keyword>
<dbReference type="GO" id="GO:0005737">
    <property type="term" value="C:cytoplasm"/>
    <property type="evidence" value="ECO:0007669"/>
    <property type="project" value="UniProtKB-SubCell"/>
</dbReference>
<keyword evidence="4" id="KW-0963">Cytoplasm</keyword>
<dbReference type="Proteomes" id="UP000501346">
    <property type="component" value="Chromosome SeII-SeIV"/>
</dbReference>
<evidence type="ECO:0000256" key="4">
    <source>
        <dbReference type="ARBA" id="ARBA00022490"/>
    </source>
</evidence>
<dbReference type="EMBL" id="CP048999">
    <property type="protein sequence ID" value="QID83452.1"/>
    <property type="molecule type" value="Genomic_DNA"/>
</dbReference>